<evidence type="ECO:0000256" key="4">
    <source>
        <dbReference type="SAM" id="MobiDB-lite"/>
    </source>
</evidence>
<dbReference type="Pfam" id="PF00395">
    <property type="entry name" value="SLH"/>
    <property type="match status" value="3"/>
</dbReference>
<dbReference type="InterPro" id="IPR058923">
    <property type="entry name" value="RCC1-like_dom"/>
</dbReference>
<evidence type="ECO:0000256" key="3">
    <source>
        <dbReference type="ARBA" id="ARBA00022737"/>
    </source>
</evidence>
<dbReference type="InterPro" id="IPR032812">
    <property type="entry name" value="SbsA_Ig"/>
</dbReference>
<name>A0ABS4FH64_9BACL</name>
<dbReference type="Pfam" id="PF12733">
    <property type="entry name" value="Cadherin-like"/>
    <property type="match status" value="1"/>
</dbReference>
<dbReference type="InterPro" id="IPR013378">
    <property type="entry name" value="InlB-like_B-rpt"/>
</dbReference>
<dbReference type="Pfam" id="PF25390">
    <property type="entry name" value="WD40_RLD"/>
    <property type="match status" value="1"/>
</dbReference>
<dbReference type="Gene3D" id="2.130.10.30">
    <property type="entry name" value="Regulator of chromosome condensation 1/beta-lactamase-inhibitor protein II"/>
    <property type="match status" value="2"/>
</dbReference>
<dbReference type="Proteomes" id="UP000706926">
    <property type="component" value="Unassembled WGS sequence"/>
</dbReference>
<keyword evidence="3" id="KW-0677">Repeat</keyword>
<comment type="subcellular location">
    <subcellularLocation>
        <location evidence="1">Cell envelope</location>
    </subcellularLocation>
</comment>
<evidence type="ECO:0000313" key="7">
    <source>
        <dbReference type="EMBL" id="MBP1895565.1"/>
    </source>
</evidence>
<dbReference type="InterPro" id="IPR025883">
    <property type="entry name" value="Cadherin-like_domain"/>
</dbReference>
<dbReference type="InterPro" id="IPR009091">
    <property type="entry name" value="RCC1/BLIP-II"/>
</dbReference>
<feature type="domain" description="SLH" evidence="6">
    <location>
        <begin position="1080"/>
        <end position="1158"/>
    </location>
</feature>
<dbReference type="PROSITE" id="PS00626">
    <property type="entry name" value="RCC1_2"/>
    <property type="match status" value="3"/>
</dbReference>
<feature type="region of interest" description="Disordered" evidence="4">
    <location>
        <begin position="808"/>
        <end position="848"/>
    </location>
</feature>
<organism evidence="7 8">
    <name type="scientific">Paenibacillus lactis</name>
    <dbReference type="NCBI Taxonomy" id="228574"/>
    <lineage>
        <taxon>Bacteria</taxon>
        <taxon>Bacillati</taxon>
        <taxon>Bacillota</taxon>
        <taxon>Bacilli</taxon>
        <taxon>Bacillales</taxon>
        <taxon>Paenibacillaceae</taxon>
        <taxon>Paenibacillus</taxon>
    </lineage>
</organism>
<dbReference type="InterPro" id="IPR042229">
    <property type="entry name" value="Listeria/Bacterioides_rpt_sf"/>
</dbReference>
<evidence type="ECO:0000256" key="2">
    <source>
        <dbReference type="ARBA" id="ARBA00022729"/>
    </source>
</evidence>
<dbReference type="Pfam" id="PF13205">
    <property type="entry name" value="Big_5"/>
    <property type="match status" value="1"/>
</dbReference>
<keyword evidence="8" id="KW-1185">Reference proteome</keyword>
<dbReference type="SUPFAM" id="SSF50985">
    <property type="entry name" value="RCC1/BLIP-II"/>
    <property type="match status" value="2"/>
</dbReference>
<dbReference type="Gene3D" id="2.60.40.10">
    <property type="entry name" value="Immunoglobulins"/>
    <property type="match status" value="1"/>
</dbReference>
<dbReference type="PROSITE" id="PS50012">
    <property type="entry name" value="RCC1_3"/>
    <property type="match status" value="7"/>
</dbReference>
<feature type="domain" description="Fibronectin type-III" evidence="5">
    <location>
        <begin position="388"/>
        <end position="495"/>
    </location>
</feature>
<dbReference type="GeneID" id="95406573"/>
<gene>
    <name evidence="7" type="ORF">J2Z18_004675</name>
</gene>
<feature type="domain" description="SLH" evidence="6">
    <location>
        <begin position="1227"/>
        <end position="1286"/>
    </location>
</feature>
<dbReference type="PRINTS" id="PR00633">
    <property type="entry name" value="RCCNDNSATION"/>
</dbReference>
<evidence type="ECO:0000313" key="8">
    <source>
        <dbReference type="Proteomes" id="UP000706926"/>
    </source>
</evidence>
<proteinExistence type="predicted"/>
<dbReference type="SUPFAM" id="SSF49265">
    <property type="entry name" value="Fibronectin type III"/>
    <property type="match status" value="1"/>
</dbReference>
<evidence type="ECO:0000259" key="6">
    <source>
        <dbReference type="PROSITE" id="PS51272"/>
    </source>
</evidence>
<dbReference type="RefSeq" id="WP_210095398.1">
    <property type="nucleotide sequence ID" value="NZ_BOSA01000006.1"/>
</dbReference>
<dbReference type="InterPro" id="IPR001119">
    <property type="entry name" value="SLH_dom"/>
</dbReference>
<dbReference type="InterPro" id="IPR003961">
    <property type="entry name" value="FN3_dom"/>
</dbReference>
<protein>
    <submittedName>
        <fullName evidence="7">Alpha-tubulin suppressor-like RCC1 family protein</fullName>
    </submittedName>
</protein>
<dbReference type="InterPro" id="IPR051210">
    <property type="entry name" value="Ub_ligase/GEF_domain"/>
</dbReference>
<dbReference type="InterPro" id="IPR013783">
    <property type="entry name" value="Ig-like_fold"/>
</dbReference>
<evidence type="ECO:0000256" key="1">
    <source>
        <dbReference type="ARBA" id="ARBA00004196"/>
    </source>
</evidence>
<sequence length="1286" mass="135873">MLRRSVKILLCMAMLLLQLDWVAGYRHAFAAPAAAPKLVAGYYHTASLVSSGEVYSWGYGDRGQLGNGTWSARTTPVMAKGLNHVIDVHTGVRSTMALRSDGTVWTWGSNENGQLGIGTVTDMNVPGQVSGLSGIKAVSGGLGYHSMALSEDGSVWTWGKNDNGELGNGTTLQQNTPVQVAGLNDVTAIAAGGYFSLALKSDGTVWAWGVNGDGELGDGTTTDRYVPVQVAGLTDVMAIAAGGSHSLAVTQDGTVWAWGKNTYGTLGDGTRTNRTRPVQIKNLQHIVAVAGGGYHSLALDRTGNVWSWGDNSQRQLGVGSNASSLIPVPVSGIEHVREIAAGGFHSVAMKKDGTVWGWGFNGGGQLGDGTSSTRDTPTLTKAVLDTTPPDPGSGTLNPDSITTDSVALQWPKAVDNMTEQHELQYLLYSSGSSNIGDVSQMEKNGKPVGSYATDQTALVVNGLSEGTDYYFNVIAKDAAGRKSSYRMVKVTTKWPNLYSLTYDGNGHTAGNVPVSSGLFARGDETLVADNTGQLRKDEFVFEGWNTEPDGSGSDYPAGSKLTFGTQDVTLYAKWKPLPSPTELRALSYTPSHHSVGVEKDVPLRVVFQEEVTAVSGRLITIRQSPDSHVVETIDAADAGRVTILGNTAIIDPLNDFDEGMAYYVEIDPGAFTGNLSGASFAGIQGADTWSFTVKEAAVPAYDASLQGLRFESSEGEVGLSPAFDRYHYDYKAAVPKETNRITVTAQVYDARATVAASVYGVAGDLVFGPIDLVSGQKSPDLPIAAGNHVIEVVVTAPDGQQQKYRAAVTEAASTGGGGTPEAPGGSAPDSGQGPALPSQSNHAAPSENRVKIRVTLNDESQEGMVAGLSHEINGHTVVSMKLDTAKLEARLKTVDYKPVIIIALDQPADQVSLEASGEAIDLLSAKQGAVEIRSTLGHFHVPAAVMASSRWHEPDNPKLPLAADQMSVTLKMAATDAAKAEAVKKALSESGAALVGSPVDFDITAKAKAHDKPLELKRFPQYMEHRITWPQGMPGRITTAVGVDDNGELYHIPTRVEPRKDGSVEAIMHRLDAGTVAFVAHQANLADVTFHWSNDAVNDLASRMILSGKGSSEDGAGAGSGADHATLHFAPNAQVNRAEFAAMIVRALGLPEVKGEGSAFQDVHAGDWYSGVIAQAVQYELIQGDAVGRFRPDQGITRQEAMAVMARAMKLAGLTTVMNKKEADIVLDGYRDLQDLSDWAKPAAAVLVNEGIVYGADDALKPLSKLTRGEAAAMLQRLLRAAQLID</sequence>
<dbReference type="CDD" id="cd00063">
    <property type="entry name" value="FN3"/>
    <property type="match status" value="1"/>
</dbReference>
<dbReference type="Pfam" id="PF09479">
    <property type="entry name" value="Flg_new"/>
    <property type="match status" value="1"/>
</dbReference>
<reference evidence="7 8" key="1">
    <citation type="submission" date="2021-03" db="EMBL/GenBank/DDBJ databases">
        <title>Genomic Encyclopedia of Type Strains, Phase IV (KMG-IV): sequencing the most valuable type-strain genomes for metagenomic binning, comparative biology and taxonomic classification.</title>
        <authorList>
            <person name="Goeker M."/>
        </authorList>
    </citation>
    <scope>NUCLEOTIDE SEQUENCE [LARGE SCALE GENOMIC DNA]</scope>
    <source>
        <strain evidence="7 8">DSM 15596</strain>
    </source>
</reference>
<dbReference type="Pfam" id="PF00415">
    <property type="entry name" value="RCC1"/>
    <property type="match status" value="3"/>
</dbReference>
<evidence type="ECO:0000259" key="5">
    <source>
        <dbReference type="PROSITE" id="PS50853"/>
    </source>
</evidence>
<dbReference type="InterPro" id="IPR000408">
    <property type="entry name" value="Reg_chr_condens"/>
</dbReference>
<dbReference type="EMBL" id="JAGGKI010000014">
    <property type="protein sequence ID" value="MBP1895565.1"/>
    <property type="molecule type" value="Genomic_DNA"/>
</dbReference>
<dbReference type="PROSITE" id="PS51272">
    <property type="entry name" value="SLH"/>
    <property type="match status" value="3"/>
</dbReference>
<keyword evidence="2" id="KW-0732">Signal</keyword>
<dbReference type="SMART" id="SM00060">
    <property type="entry name" value="FN3"/>
    <property type="match status" value="1"/>
</dbReference>
<dbReference type="PANTHER" id="PTHR22870">
    <property type="entry name" value="REGULATOR OF CHROMOSOME CONDENSATION"/>
    <property type="match status" value="1"/>
</dbReference>
<dbReference type="InterPro" id="IPR036116">
    <property type="entry name" value="FN3_sf"/>
</dbReference>
<dbReference type="Gene3D" id="2.60.40.4270">
    <property type="entry name" value="Listeria-Bacteroides repeat domain"/>
    <property type="match status" value="1"/>
</dbReference>
<feature type="region of interest" description="Disordered" evidence="4">
    <location>
        <begin position="382"/>
        <end position="401"/>
    </location>
</feature>
<dbReference type="PANTHER" id="PTHR22870:SF408">
    <property type="entry name" value="OS09G0560450 PROTEIN"/>
    <property type="match status" value="1"/>
</dbReference>
<feature type="domain" description="SLH" evidence="6">
    <location>
        <begin position="1159"/>
        <end position="1219"/>
    </location>
</feature>
<accession>A0ABS4FH64</accession>
<dbReference type="PROSITE" id="PS50853">
    <property type="entry name" value="FN3"/>
    <property type="match status" value="1"/>
</dbReference>
<comment type="caution">
    <text evidence="7">The sequence shown here is derived from an EMBL/GenBank/DDBJ whole genome shotgun (WGS) entry which is preliminary data.</text>
</comment>